<evidence type="ECO:0000256" key="1">
    <source>
        <dbReference type="ARBA" id="ARBA00004123"/>
    </source>
</evidence>
<evidence type="ECO:0000256" key="4">
    <source>
        <dbReference type="SAM" id="MobiDB-lite"/>
    </source>
</evidence>
<feature type="region of interest" description="Disordered" evidence="4">
    <location>
        <begin position="364"/>
        <end position="384"/>
    </location>
</feature>
<keyword evidence="2" id="KW-0677">Repeat</keyword>
<feature type="region of interest" description="Disordered" evidence="4">
    <location>
        <begin position="204"/>
        <end position="244"/>
    </location>
</feature>
<evidence type="ECO:0000256" key="3">
    <source>
        <dbReference type="ARBA" id="ARBA00023242"/>
    </source>
</evidence>
<feature type="compositionally biased region" description="Basic and acidic residues" evidence="4">
    <location>
        <begin position="211"/>
        <end position="223"/>
    </location>
</feature>
<feature type="compositionally biased region" description="Basic and acidic residues" evidence="4">
    <location>
        <begin position="304"/>
        <end position="317"/>
    </location>
</feature>
<feature type="region of interest" description="Disordered" evidence="4">
    <location>
        <begin position="295"/>
        <end position="350"/>
    </location>
</feature>
<accession>A0AA85GDH7</accession>
<organism evidence="6 7">
    <name type="scientific">Schistosoma rodhaini</name>
    <dbReference type="NCBI Taxonomy" id="6188"/>
    <lineage>
        <taxon>Eukaryota</taxon>
        <taxon>Metazoa</taxon>
        <taxon>Spiralia</taxon>
        <taxon>Lophotrochozoa</taxon>
        <taxon>Platyhelminthes</taxon>
        <taxon>Trematoda</taxon>
        <taxon>Digenea</taxon>
        <taxon>Strigeidida</taxon>
        <taxon>Schistosomatoidea</taxon>
        <taxon>Schistosomatidae</taxon>
        <taxon>Schistosoma</taxon>
    </lineage>
</organism>
<feature type="compositionally biased region" description="Polar residues" evidence="4">
    <location>
        <begin position="229"/>
        <end position="238"/>
    </location>
</feature>
<evidence type="ECO:0000313" key="6">
    <source>
        <dbReference type="Proteomes" id="UP000050792"/>
    </source>
</evidence>
<reference evidence="6" key="1">
    <citation type="submission" date="2022-06" db="EMBL/GenBank/DDBJ databases">
        <authorList>
            <person name="Berger JAMES D."/>
            <person name="Berger JAMES D."/>
        </authorList>
    </citation>
    <scope>NUCLEOTIDE SEQUENCE [LARGE SCALE GENOMIC DNA]</scope>
</reference>
<name>A0AA85GDH7_9TREM</name>
<keyword evidence="3" id="KW-0539">Nucleus</keyword>
<dbReference type="SUPFAM" id="SSF63748">
    <property type="entry name" value="Tudor/PWWP/MBT"/>
    <property type="match status" value="1"/>
</dbReference>
<evidence type="ECO:0000313" key="7">
    <source>
        <dbReference type="WBParaSite" id="SRDH1_9100.4"/>
    </source>
</evidence>
<dbReference type="InterPro" id="IPR043449">
    <property type="entry name" value="PHF20-like"/>
</dbReference>
<keyword evidence="6" id="KW-1185">Reference proteome</keyword>
<proteinExistence type="predicted"/>
<dbReference type="AlphaFoldDB" id="A0AA85GDH7"/>
<dbReference type="GO" id="GO:0005634">
    <property type="term" value="C:nucleus"/>
    <property type="evidence" value="ECO:0007669"/>
    <property type="project" value="UniProtKB-SubCell"/>
</dbReference>
<feature type="domain" description="C2H2-type" evidence="5">
    <location>
        <begin position="423"/>
        <end position="444"/>
    </location>
</feature>
<comment type="subcellular location">
    <subcellularLocation>
        <location evidence="1">Nucleus</location>
    </subcellularLocation>
</comment>
<dbReference type="CDD" id="cd20104">
    <property type="entry name" value="MBT_PHF20L1-like"/>
    <property type="match status" value="1"/>
</dbReference>
<dbReference type="WBParaSite" id="SRDH1_9100.4">
    <property type="protein sequence ID" value="SRDH1_9100.4"/>
    <property type="gene ID" value="SRDH1_9100"/>
</dbReference>
<feature type="region of interest" description="Disordered" evidence="4">
    <location>
        <begin position="887"/>
        <end position="932"/>
    </location>
</feature>
<feature type="compositionally biased region" description="Low complexity" evidence="4">
    <location>
        <begin position="366"/>
        <end position="377"/>
    </location>
</feature>
<dbReference type="InterPro" id="IPR013087">
    <property type="entry name" value="Znf_C2H2_type"/>
</dbReference>
<feature type="compositionally biased region" description="Low complexity" evidence="4">
    <location>
        <begin position="893"/>
        <end position="903"/>
    </location>
</feature>
<dbReference type="Gene3D" id="2.30.30.140">
    <property type="match status" value="1"/>
</dbReference>
<evidence type="ECO:0000256" key="2">
    <source>
        <dbReference type="ARBA" id="ARBA00022737"/>
    </source>
</evidence>
<dbReference type="PANTHER" id="PTHR15856:SF51">
    <property type="entry name" value="MBD-R2"/>
    <property type="match status" value="1"/>
</dbReference>
<evidence type="ECO:0000259" key="5">
    <source>
        <dbReference type="PROSITE" id="PS00028"/>
    </source>
</evidence>
<dbReference type="GO" id="GO:0044545">
    <property type="term" value="C:NSL complex"/>
    <property type="evidence" value="ECO:0007669"/>
    <property type="project" value="TreeGrafter"/>
</dbReference>
<dbReference type="PROSITE" id="PS00028">
    <property type="entry name" value="ZINC_FINGER_C2H2_1"/>
    <property type="match status" value="1"/>
</dbReference>
<protein>
    <recommendedName>
        <fullName evidence="5">C2H2-type domain-containing protein</fullName>
    </recommendedName>
</protein>
<dbReference type="GO" id="GO:0006357">
    <property type="term" value="P:regulation of transcription by RNA polymerase II"/>
    <property type="evidence" value="ECO:0007669"/>
    <property type="project" value="TreeGrafter"/>
</dbReference>
<sequence length="1263" mass="141691">MSRSEERLLLKCICGVVKDTFLEAKDSYGNWYPVKVLEVDESKVHVHFCDWSSRYDSWYPINSKYLRAVKKDFTKDTPKLVKPYPFNCSMNRSPETSDNHFDVGSYVMAAWRNDFEYLAEVLAHRQRHGTRAEYRLRYIWDRVVEWTPVDKLRKATQYEIDYVLKFCKEQSSLSANKIPNKIDLQHSCSSSEYTSGITRAKRIRTTVSESKSTDRTLDPEIPKYRSRPTRASTNSSSASEDKKTLHPTLYDGIIEQDGMVYDKSVFQFHEACRRRRELKRKAIEENEIYLYGSDGSVSTLSRTSSERPNHQTRRDPDSLNSPKSSSVRTENYITENTVTPPFGSSIPSYQKNDETKETKLLEKASHLSNSSSNLSESSKCDERPRRTMVYKREAEIKISSMPISGEIFTKVPAKSAAPVVYPCPHCSRQLRNSKLLDAHIVNYHKDVSGSTKSTTHTKREAYQNRCLPWKSNMQLSSLGSISKEKPSEPYSDRSSASEFTRLLSCHCCNARAYATEKELGLIQCSHCLCWFHRLCGGTSFDSTLLSNVDLLTGNELCSSVCINCRMVLRPARKSRKNEWRTGLLRSRDLNSGFSKRGLLIDVWSILNKVCQLRPLLASGWQILNRSNLPSVSDQLKQDSGVSKNAYQGASKPSDFPTSKFAGSIKHTAPVIHTPEDQVNQFRFSSSFCFIGLYMELRGIAFGNLSEANGEITVSKCDHLQPSNDNHTFCISTPDSECPNTNWPLDEAINGSAQSESVSYQVTDPTYHIATQDLSGFLQDLGPDIIPEISGFSVDGVINISSVTPDSCSVDEFLKVPRSYAEQPPVSQNNDKLCRENTAWQLLCSHPRITNTSGKDLGAIFDISASEDSTLSPLKYFSNTACDNHLESGQQFPSYDSNSSSTSSPDKPMIQTSADVKINRSNNDDEISVNESSDRISTNHLGTGVGSDIINLSIPKCARSIISDLLSSPLNDDFVTPCASQQSDVKGSNFLPTTCRSNEFVHLSSASGLNSLDIDWLEPDSHNQSVNSTSPVYQNNVKIYDHSTLNEFSDLANHVTNLGNMTFHFPVEQLRKLTQTQDNLLNIDECILTPFENALSVMEAQLDVITTHVTNFERLHKYDHNNMNTECGSFEKEQDPSDKHQGINQVFTPRGPLSSSQSSNGVHTTFSLGKMNDKVSFPFVPEVAKHKEYKVDLGTYLESAKTAAQHLYRLQKTSLQESNLHTDVQNALDDPSHNLINGISNRVITYASDDSNNIIMSSSLPVLK</sequence>
<feature type="compositionally biased region" description="Polar residues" evidence="4">
    <location>
        <begin position="318"/>
        <end position="339"/>
    </location>
</feature>
<dbReference type="PANTHER" id="PTHR15856">
    <property type="entry name" value="PHD FINGER PROTEIN 20-RELATED"/>
    <property type="match status" value="1"/>
</dbReference>
<reference evidence="7" key="2">
    <citation type="submission" date="2023-11" db="UniProtKB">
        <authorList>
            <consortium name="WormBaseParasite"/>
        </authorList>
    </citation>
    <scope>IDENTIFICATION</scope>
</reference>
<dbReference type="Proteomes" id="UP000050792">
    <property type="component" value="Unassembled WGS sequence"/>
</dbReference>